<evidence type="ECO:0000313" key="2">
    <source>
        <dbReference type="Proteomes" id="UP000255103"/>
    </source>
</evidence>
<evidence type="ECO:0000313" key="1">
    <source>
        <dbReference type="EMBL" id="STP11026.1"/>
    </source>
</evidence>
<gene>
    <name evidence="1" type="ORF">NCTC12219_00909</name>
</gene>
<sequence length="116" mass="13033">MLEFRSKQISSLGKGTHLQQEHLKAMNQQITDLLIYNPYAMLPEGELYKKDRAGSIGYQAGLEAPNPMRAINGQYKENALSNKSQIPHTQISLGIKTIIPTPCPSLRKILKKMQNL</sequence>
<reference evidence="1 2" key="1">
    <citation type="submission" date="2018-06" db="EMBL/GenBank/DDBJ databases">
        <authorList>
            <consortium name="Pathogen Informatics"/>
            <person name="Doyle S."/>
        </authorList>
    </citation>
    <scope>NUCLEOTIDE SEQUENCE [LARGE SCALE GENOMIC DNA]</scope>
    <source>
        <strain evidence="1 2">NCTC12219</strain>
    </source>
</reference>
<dbReference type="RefSeq" id="WP_181892045.1">
    <property type="nucleotide sequence ID" value="NZ_UGHX01000001.1"/>
</dbReference>
<organism evidence="1 2">
    <name type="scientific">Helicobacter cinaedi</name>
    <dbReference type="NCBI Taxonomy" id="213"/>
    <lineage>
        <taxon>Bacteria</taxon>
        <taxon>Pseudomonadati</taxon>
        <taxon>Campylobacterota</taxon>
        <taxon>Epsilonproteobacteria</taxon>
        <taxon>Campylobacterales</taxon>
        <taxon>Helicobacteraceae</taxon>
        <taxon>Helicobacter</taxon>
    </lineage>
</organism>
<protein>
    <submittedName>
        <fullName evidence="1">Uncharacterized protein</fullName>
    </submittedName>
</protein>
<name>A0A377JSY7_9HELI</name>
<dbReference type="Proteomes" id="UP000255103">
    <property type="component" value="Unassembled WGS sequence"/>
</dbReference>
<dbReference type="AlphaFoldDB" id="A0A377JSY7"/>
<accession>A0A377JSY7</accession>
<proteinExistence type="predicted"/>
<dbReference type="EMBL" id="UGHX01000001">
    <property type="protein sequence ID" value="STP11026.1"/>
    <property type="molecule type" value="Genomic_DNA"/>
</dbReference>